<evidence type="ECO:0000313" key="2">
    <source>
        <dbReference type="Proteomes" id="UP000789901"/>
    </source>
</evidence>
<comment type="caution">
    <text evidence="1">The sequence shown here is derived from an EMBL/GenBank/DDBJ whole genome shotgun (WGS) entry which is preliminary data.</text>
</comment>
<organism evidence="1 2">
    <name type="scientific">Gigaspora margarita</name>
    <dbReference type="NCBI Taxonomy" id="4874"/>
    <lineage>
        <taxon>Eukaryota</taxon>
        <taxon>Fungi</taxon>
        <taxon>Fungi incertae sedis</taxon>
        <taxon>Mucoromycota</taxon>
        <taxon>Glomeromycotina</taxon>
        <taxon>Glomeromycetes</taxon>
        <taxon>Diversisporales</taxon>
        <taxon>Gigasporaceae</taxon>
        <taxon>Gigaspora</taxon>
    </lineage>
</organism>
<protein>
    <submittedName>
        <fullName evidence="1">35057_t:CDS:1</fullName>
    </submittedName>
</protein>
<proteinExistence type="predicted"/>
<reference evidence="1 2" key="1">
    <citation type="submission" date="2021-06" db="EMBL/GenBank/DDBJ databases">
        <authorList>
            <person name="Kallberg Y."/>
            <person name="Tangrot J."/>
            <person name="Rosling A."/>
        </authorList>
    </citation>
    <scope>NUCLEOTIDE SEQUENCE [LARGE SCALE GENOMIC DNA]</scope>
    <source>
        <strain evidence="1 2">120-4 pot B 10/14</strain>
    </source>
</reference>
<evidence type="ECO:0000313" key="1">
    <source>
        <dbReference type="EMBL" id="CAG8572997.1"/>
    </source>
</evidence>
<dbReference type="EMBL" id="CAJVQB010002390">
    <property type="protein sequence ID" value="CAG8572997.1"/>
    <property type="molecule type" value="Genomic_DNA"/>
</dbReference>
<gene>
    <name evidence="1" type="ORF">GMARGA_LOCUS5578</name>
</gene>
<name>A0ABN7UGW7_GIGMA</name>
<keyword evidence="2" id="KW-1185">Reference proteome</keyword>
<sequence length="49" mass="5732">MAQTKNTNEWENMTSNCEFILDDEKVCSISYNDEVICFCNSQITNLFMN</sequence>
<dbReference type="Proteomes" id="UP000789901">
    <property type="component" value="Unassembled WGS sequence"/>
</dbReference>
<accession>A0ABN7UGW7</accession>